<dbReference type="EMBL" id="CAKLCM010000003">
    <property type="protein sequence ID" value="CAH0529801.1"/>
    <property type="molecule type" value="Genomic_DNA"/>
</dbReference>
<dbReference type="SUPFAM" id="SSF46785">
    <property type="entry name" value="Winged helix' DNA-binding domain"/>
    <property type="match status" value="1"/>
</dbReference>
<evidence type="ECO:0000313" key="5">
    <source>
        <dbReference type="EMBL" id="CAH0529801.1"/>
    </source>
</evidence>
<keyword evidence="6" id="KW-1185">Reference proteome</keyword>
<keyword evidence="3" id="KW-0804">Transcription</keyword>
<evidence type="ECO:0000259" key="4">
    <source>
        <dbReference type="PROSITE" id="PS50995"/>
    </source>
</evidence>
<gene>
    <name evidence="5" type="ORF">VHP8226_03557</name>
</gene>
<name>A0ABN8DMX9_9VIBR</name>
<dbReference type="PANTHER" id="PTHR42756">
    <property type="entry name" value="TRANSCRIPTIONAL REGULATOR, MARR"/>
    <property type="match status" value="1"/>
</dbReference>
<keyword evidence="2" id="KW-0238">DNA-binding</keyword>
<accession>A0ABN8DMX9</accession>
<feature type="domain" description="HTH marR-type" evidence="4">
    <location>
        <begin position="8"/>
        <end position="141"/>
    </location>
</feature>
<dbReference type="Proteomes" id="UP000838160">
    <property type="component" value="Unassembled WGS sequence"/>
</dbReference>
<dbReference type="SMART" id="SM00347">
    <property type="entry name" value="HTH_MARR"/>
    <property type="match status" value="1"/>
</dbReference>
<dbReference type="RefSeq" id="WP_237486363.1">
    <property type="nucleotide sequence ID" value="NZ_CAKLCM010000003.1"/>
</dbReference>
<dbReference type="PRINTS" id="PR00598">
    <property type="entry name" value="HTHMARR"/>
</dbReference>
<evidence type="ECO:0000256" key="3">
    <source>
        <dbReference type="ARBA" id="ARBA00023163"/>
    </source>
</evidence>
<dbReference type="InterPro" id="IPR000835">
    <property type="entry name" value="HTH_MarR-typ"/>
</dbReference>
<dbReference type="Pfam" id="PF01047">
    <property type="entry name" value="MarR"/>
    <property type="match status" value="1"/>
</dbReference>
<reference evidence="5" key="1">
    <citation type="submission" date="2021-12" db="EMBL/GenBank/DDBJ databases">
        <authorList>
            <person name="Rodrigo-Torres L."/>
            <person name="Arahal R. D."/>
            <person name="Lucena T."/>
        </authorList>
    </citation>
    <scope>NUCLEOTIDE SEQUENCE</scope>
    <source>
        <strain evidence="5">CECT 8226</strain>
    </source>
</reference>
<organism evidence="5 6">
    <name type="scientific">Vibrio hippocampi</name>
    <dbReference type="NCBI Taxonomy" id="654686"/>
    <lineage>
        <taxon>Bacteria</taxon>
        <taxon>Pseudomonadati</taxon>
        <taxon>Pseudomonadota</taxon>
        <taxon>Gammaproteobacteria</taxon>
        <taxon>Vibrionales</taxon>
        <taxon>Vibrionaceae</taxon>
        <taxon>Vibrio</taxon>
    </lineage>
</organism>
<protein>
    <recommendedName>
        <fullName evidence="4">HTH marR-type domain-containing protein</fullName>
    </recommendedName>
</protein>
<dbReference type="PANTHER" id="PTHR42756:SF1">
    <property type="entry name" value="TRANSCRIPTIONAL REPRESSOR OF EMRAB OPERON"/>
    <property type="match status" value="1"/>
</dbReference>
<proteinExistence type="predicted"/>
<dbReference type="InterPro" id="IPR036390">
    <property type="entry name" value="WH_DNA-bd_sf"/>
</dbReference>
<evidence type="ECO:0000256" key="2">
    <source>
        <dbReference type="ARBA" id="ARBA00023125"/>
    </source>
</evidence>
<keyword evidence="1" id="KW-0805">Transcription regulation</keyword>
<evidence type="ECO:0000256" key="1">
    <source>
        <dbReference type="ARBA" id="ARBA00023015"/>
    </source>
</evidence>
<dbReference type="InterPro" id="IPR036388">
    <property type="entry name" value="WH-like_DNA-bd_sf"/>
</dbReference>
<comment type="caution">
    <text evidence="5">The sequence shown here is derived from an EMBL/GenBank/DDBJ whole genome shotgun (WGS) entry which is preliminary data.</text>
</comment>
<evidence type="ECO:0000313" key="6">
    <source>
        <dbReference type="Proteomes" id="UP000838160"/>
    </source>
</evidence>
<dbReference type="Gene3D" id="1.10.10.10">
    <property type="entry name" value="Winged helix-like DNA-binding domain superfamily/Winged helix DNA-binding domain"/>
    <property type="match status" value="1"/>
</dbReference>
<dbReference type="PROSITE" id="PS50995">
    <property type="entry name" value="HTH_MARR_2"/>
    <property type="match status" value="1"/>
</dbReference>
<sequence>MNEIRGVTDSITFAMDRVSSEYKTMANAKLRARLGVSIEELGALIALSSLGEINQQQLADSLLRNRSSTKRLVDNCVQKALINRSNSSSNLKNVMLSLTEDGQLAVQTGNDIMRDIKDDLYQNITEHEMKIVRKVCEKMLIKMR</sequence>